<dbReference type="Pfam" id="PF13419">
    <property type="entry name" value="HAD_2"/>
    <property type="match status" value="1"/>
</dbReference>
<dbReference type="SFLD" id="SFLDG01129">
    <property type="entry name" value="C1.5:_HAD__Beta-PGM__Phosphata"/>
    <property type="match status" value="1"/>
</dbReference>
<evidence type="ECO:0000313" key="5">
    <source>
        <dbReference type="EMBL" id="KEC55380.1"/>
    </source>
</evidence>
<dbReference type="InterPro" id="IPR041492">
    <property type="entry name" value="HAD_2"/>
</dbReference>
<dbReference type="Proteomes" id="UP000027015">
    <property type="component" value="Unassembled WGS sequence"/>
</dbReference>
<dbReference type="PANTHER" id="PTHR46193:SF10">
    <property type="entry name" value="6-PHOSPHOGLUCONATE PHOSPHATASE"/>
    <property type="match status" value="1"/>
</dbReference>
<dbReference type="InterPro" id="IPR023198">
    <property type="entry name" value="PGP-like_dom2"/>
</dbReference>
<dbReference type="HOGENOM" id="CLU_045011_13_2_5"/>
<evidence type="ECO:0000256" key="1">
    <source>
        <dbReference type="ARBA" id="ARBA00001946"/>
    </source>
</evidence>
<comment type="similarity">
    <text evidence="2">Belongs to the HAD-like hydrolase superfamily. CbbY/CbbZ/Gph/YieH family.</text>
</comment>
<gene>
    <name evidence="5" type="ORF">O9A_00660</name>
</gene>
<keyword evidence="5" id="KW-0378">Hydrolase</keyword>
<dbReference type="RefSeq" id="WP_034458743.1">
    <property type="nucleotide sequence ID" value="NZ_CADEAH010000003.1"/>
</dbReference>
<keyword evidence="4" id="KW-0460">Magnesium</keyword>
<evidence type="ECO:0000256" key="4">
    <source>
        <dbReference type="ARBA" id="ARBA00022842"/>
    </source>
</evidence>
<dbReference type="eggNOG" id="COG0637">
    <property type="taxonomic scope" value="Bacteria"/>
</dbReference>
<dbReference type="AlphaFoldDB" id="A0A067W606"/>
<evidence type="ECO:0000256" key="2">
    <source>
        <dbReference type="ARBA" id="ARBA00006171"/>
    </source>
</evidence>
<dbReference type="InterPro" id="IPR006439">
    <property type="entry name" value="HAD-SF_hydro_IA"/>
</dbReference>
<dbReference type="Gene3D" id="3.40.50.1000">
    <property type="entry name" value="HAD superfamily/HAD-like"/>
    <property type="match status" value="1"/>
</dbReference>
<comment type="cofactor">
    <cofactor evidence="1">
        <name>Mg(2+)</name>
        <dbReference type="ChEBI" id="CHEBI:18420"/>
    </cofactor>
</comment>
<comment type="caution">
    <text evidence="5">The sequence shown here is derived from an EMBL/GenBank/DDBJ whole genome shotgun (WGS) entry which is preliminary data.</text>
</comment>
<evidence type="ECO:0000313" key="6">
    <source>
        <dbReference type="Proteomes" id="UP000027015"/>
    </source>
</evidence>
<evidence type="ECO:0000256" key="3">
    <source>
        <dbReference type="ARBA" id="ARBA00022723"/>
    </source>
</evidence>
<dbReference type="PANTHER" id="PTHR46193">
    <property type="entry name" value="6-PHOSPHOGLUCONATE PHOSPHATASE"/>
    <property type="match status" value="1"/>
</dbReference>
<dbReference type="NCBIfam" id="TIGR01509">
    <property type="entry name" value="HAD-SF-IA-v3"/>
    <property type="match status" value="1"/>
</dbReference>
<dbReference type="InterPro" id="IPR051600">
    <property type="entry name" value="Beta-PGM-like"/>
</dbReference>
<dbReference type="GO" id="GO:0016787">
    <property type="term" value="F:hydrolase activity"/>
    <property type="evidence" value="ECO:0007669"/>
    <property type="project" value="UniProtKB-KW"/>
</dbReference>
<keyword evidence="3" id="KW-0479">Metal-binding</keyword>
<organism evidence="5 6">
    <name type="scientific">Bartonella koehlerae C-29</name>
    <dbReference type="NCBI Taxonomy" id="1134510"/>
    <lineage>
        <taxon>Bacteria</taxon>
        <taxon>Pseudomonadati</taxon>
        <taxon>Pseudomonadota</taxon>
        <taxon>Alphaproteobacteria</taxon>
        <taxon>Hyphomicrobiales</taxon>
        <taxon>Bartonellaceae</taxon>
        <taxon>Bartonella</taxon>
    </lineage>
</organism>
<reference evidence="5 6" key="1">
    <citation type="submission" date="2012-04" db="EMBL/GenBank/DDBJ databases">
        <title>The Genome Sequence of Bartonella koehlerae C-29.</title>
        <authorList>
            <consortium name="The Broad Institute Genome Sequencing Platform"/>
            <consortium name="The Broad Institute Genome Sequencing Center for Infectious Disease"/>
            <person name="Feldgarden M."/>
            <person name="Kirby J."/>
            <person name="Kosoy M."/>
            <person name="Birtles R."/>
            <person name="Probert W.S."/>
            <person name="Chiaraviglio L."/>
            <person name="Walker B."/>
            <person name="Young S.K."/>
            <person name="Zeng Q."/>
            <person name="Gargeya S."/>
            <person name="Fitzgerald M."/>
            <person name="Haas B."/>
            <person name="Abouelleil A."/>
            <person name="Alvarado L."/>
            <person name="Arachchi H.M."/>
            <person name="Berlin A.M."/>
            <person name="Chapman S.B."/>
            <person name="Goldberg J."/>
            <person name="Griggs A."/>
            <person name="Gujja S."/>
            <person name="Hansen M."/>
            <person name="Howarth C."/>
            <person name="Imamovic A."/>
            <person name="Larimer J."/>
            <person name="McCowen C."/>
            <person name="Montmayeur A."/>
            <person name="Murphy C."/>
            <person name="Neiman D."/>
            <person name="Pearson M."/>
            <person name="Priest M."/>
            <person name="Roberts A."/>
            <person name="Saif S."/>
            <person name="Shea T."/>
            <person name="Sisk P."/>
            <person name="Sykes S."/>
            <person name="Wortman J."/>
            <person name="Nusbaum C."/>
            <person name="Birren B."/>
        </authorList>
    </citation>
    <scope>NUCLEOTIDE SEQUENCE [LARGE SCALE GENOMIC DNA]</scope>
    <source>
        <strain evidence="5 6">C-29</strain>
    </source>
</reference>
<dbReference type="GO" id="GO:0046872">
    <property type="term" value="F:metal ion binding"/>
    <property type="evidence" value="ECO:0007669"/>
    <property type="project" value="UniProtKB-KW"/>
</dbReference>
<dbReference type="SFLD" id="SFLDS00003">
    <property type="entry name" value="Haloacid_Dehalogenase"/>
    <property type="match status" value="1"/>
</dbReference>
<sequence length="233" mass="25608">MPKIDLIIFDCDGVLVDSEYLAAQIGSQLLKKTGYEISPEELSTRYAGLIFLDILKKVEQETGKPTSAHLVDQMSDLFRAQIKTELRAIDGIREAIEAIQSRYPYCICSNARSTEIKEMLTIVDLYNFFDDKDKIFSAPEIGTKKTKPAPDVFLSAAQQLRIKPNNTIVIEDSLHGVHAATAAGMRVIGFTGGSHSYLGHSNALVEAGAETAIAKHAHLLEVLEAMAVWQDLS</sequence>
<keyword evidence="6" id="KW-1185">Reference proteome</keyword>
<dbReference type="PATRIC" id="fig|1134510.3.peg.766"/>
<protein>
    <submittedName>
        <fullName evidence="5">HAD hydrolase, family IA</fullName>
    </submittedName>
</protein>
<dbReference type="Gene3D" id="1.10.150.240">
    <property type="entry name" value="Putative phosphatase, domain 2"/>
    <property type="match status" value="1"/>
</dbReference>
<dbReference type="STRING" id="1134510.O9A_00660"/>
<dbReference type="SUPFAM" id="SSF56784">
    <property type="entry name" value="HAD-like"/>
    <property type="match status" value="1"/>
</dbReference>
<dbReference type="SFLD" id="SFLDG01135">
    <property type="entry name" value="C1.5.6:_HAD__Beta-PGM__Phospha"/>
    <property type="match status" value="1"/>
</dbReference>
<proteinExistence type="inferred from homology"/>
<dbReference type="InterPro" id="IPR023214">
    <property type="entry name" value="HAD_sf"/>
</dbReference>
<dbReference type="EMBL" id="AHPL01000007">
    <property type="protein sequence ID" value="KEC55380.1"/>
    <property type="molecule type" value="Genomic_DNA"/>
</dbReference>
<dbReference type="InterPro" id="IPR036412">
    <property type="entry name" value="HAD-like_sf"/>
</dbReference>
<accession>A0A067W606</accession>
<dbReference type="OrthoDB" id="9797743at2"/>
<name>A0A067W606_9HYPH</name>